<proteinExistence type="predicted"/>
<feature type="transmembrane region" description="Helical" evidence="1">
    <location>
        <begin position="7"/>
        <end position="28"/>
    </location>
</feature>
<sequence length="169" mass="19317">MRKKPLYIWKCNTAWAVSLTTCLSLMVFDSSLSMGSSRFANSWDYGDTFGVLMVRVVIAFFLLGVEWYQVFHYLFQYQKDPRYFCYGTLLVVVVSTSHQVVVTQAIFSPLSYRSVLAEVMFNGLNGLLVKFSLASRVWSLSKNKYHLTMIVTLVIAEFACIIAFSVPIR</sequence>
<feature type="transmembrane region" description="Helical" evidence="1">
    <location>
        <begin position="48"/>
        <end position="71"/>
    </location>
</feature>
<dbReference type="EMBL" id="ML179624">
    <property type="protein sequence ID" value="THU84068.1"/>
    <property type="molecule type" value="Genomic_DNA"/>
</dbReference>
<protein>
    <submittedName>
        <fullName evidence="2">Uncharacterized protein</fullName>
    </submittedName>
</protein>
<keyword evidence="1" id="KW-0812">Transmembrane</keyword>
<keyword evidence="1" id="KW-1133">Transmembrane helix</keyword>
<keyword evidence="3" id="KW-1185">Reference proteome</keyword>
<dbReference type="AlphaFoldDB" id="A0A4S8L7D3"/>
<gene>
    <name evidence="2" type="ORF">K435DRAFT_807013</name>
</gene>
<feature type="transmembrane region" description="Helical" evidence="1">
    <location>
        <begin position="145"/>
        <end position="168"/>
    </location>
</feature>
<evidence type="ECO:0000256" key="1">
    <source>
        <dbReference type="SAM" id="Phobius"/>
    </source>
</evidence>
<organism evidence="2 3">
    <name type="scientific">Dendrothele bispora (strain CBS 962.96)</name>
    <dbReference type="NCBI Taxonomy" id="1314807"/>
    <lineage>
        <taxon>Eukaryota</taxon>
        <taxon>Fungi</taxon>
        <taxon>Dikarya</taxon>
        <taxon>Basidiomycota</taxon>
        <taxon>Agaricomycotina</taxon>
        <taxon>Agaricomycetes</taxon>
        <taxon>Agaricomycetidae</taxon>
        <taxon>Agaricales</taxon>
        <taxon>Agaricales incertae sedis</taxon>
        <taxon>Dendrothele</taxon>
    </lineage>
</organism>
<keyword evidence="1" id="KW-0472">Membrane</keyword>
<feature type="transmembrane region" description="Helical" evidence="1">
    <location>
        <begin position="83"/>
        <end position="107"/>
    </location>
</feature>
<accession>A0A4S8L7D3</accession>
<reference evidence="2 3" key="1">
    <citation type="journal article" date="2019" name="Nat. Ecol. Evol.">
        <title>Megaphylogeny resolves global patterns of mushroom evolution.</title>
        <authorList>
            <person name="Varga T."/>
            <person name="Krizsan K."/>
            <person name="Foldi C."/>
            <person name="Dima B."/>
            <person name="Sanchez-Garcia M."/>
            <person name="Sanchez-Ramirez S."/>
            <person name="Szollosi G.J."/>
            <person name="Szarkandi J.G."/>
            <person name="Papp V."/>
            <person name="Albert L."/>
            <person name="Andreopoulos W."/>
            <person name="Angelini C."/>
            <person name="Antonin V."/>
            <person name="Barry K.W."/>
            <person name="Bougher N.L."/>
            <person name="Buchanan P."/>
            <person name="Buyck B."/>
            <person name="Bense V."/>
            <person name="Catcheside P."/>
            <person name="Chovatia M."/>
            <person name="Cooper J."/>
            <person name="Damon W."/>
            <person name="Desjardin D."/>
            <person name="Finy P."/>
            <person name="Geml J."/>
            <person name="Haridas S."/>
            <person name="Hughes K."/>
            <person name="Justo A."/>
            <person name="Karasinski D."/>
            <person name="Kautmanova I."/>
            <person name="Kiss B."/>
            <person name="Kocsube S."/>
            <person name="Kotiranta H."/>
            <person name="LaButti K.M."/>
            <person name="Lechner B.E."/>
            <person name="Liimatainen K."/>
            <person name="Lipzen A."/>
            <person name="Lukacs Z."/>
            <person name="Mihaltcheva S."/>
            <person name="Morgado L.N."/>
            <person name="Niskanen T."/>
            <person name="Noordeloos M.E."/>
            <person name="Ohm R.A."/>
            <person name="Ortiz-Santana B."/>
            <person name="Ovrebo C."/>
            <person name="Racz N."/>
            <person name="Riley R."/>
            <person name="Savchenko A."/>
            <person name="Shiryaev A."/>
            <person name="Soop K."/>
            <person name="Spirin V."/>
            <person name="Szebenyi C."/>
            <person name="Tomsovsky M."/>
            <person name="Tulloss R.E."/>
            <person name="Uehling J."/>
            <person name="Grigoriev I.V."/>
            <person name="Vagvolgyi C."/>
            <person name="Papp T."/>
            <person name="Martin F.M."/>
            <person name="Miettinen O."/>
            <person name="Hibbett D.S."/>
            <person name="Nagy L.G."/>
        </authorList>
    </citation>
    <scope>NUCLEOTIDE SEQUENCE [LARGE SCALE GENOMIC DNA]</scope>
    <source>
        <strain evidence="2 3">CBS 962.96</strain>
    </source>
</reference>
<evidence type="ECO:0000313" key="3">
    <source>
        <dbReference type="Proteomes" id="UP000297245"/>
    </source>
</evidence>
<name>A0A4S8L7D3_DENBC</name>
<evidence type="ECO:0000313" key="2">
    <source>
        <dbReference type="EMBL" id="THU84068.1"/>
    </source>
</evidence>
<dbReference type="Proteomes" id="UP000297245">
    <property type="component" value="Unassembled WGS sequence"/>
</dbReference>